<accession>A0A0U2WCV3</accession>
<dbReference type="AlphaFoldDB" id="A0A0U2WCV3"/>
<sequence length="129" mass="14444">MASIYDVKVNEGDWVSGTTLEDERFIGYVESVEGNGLVKVRITQCDRPEIIGDWAEAKLSKVAKMSEYEPSGEAALRSLIEIALMTRDREWFAELSGKLTATAAVEAENRSGQNRMDTDFLLQRPSRLN</sequence>
<dbReference type="EMBL" id="CP013652">
    <property type="protein sequence ID" value="ALS25333.1"/>
    <property type="molecule type" value="Genomic_DNA"/>
</dbReference>
<name>A0A0U2WCV3_9BACL</name>
<protein>
    <recommendedName>
        <fullName evidence="3">IDEAL domain-containing protein</fullName>
    </recommendedName>
</protein>
<dbReference type="OrthoDB" id="2427704at2"/>
<dbReference type="Proteomes" id="UP000061660">
    <property type="component" value="Chromosome"/>
</dbReference>
<dbReference type="STRING" id="162209.IJ22_50740"/>
<dbReference type="KEGG" id="pnp:IJ22_50740"/>
<gene>
    <name evidence="1" type="ORF">IJ22_50740</name>
</gene>
<evidence type="ECO:0000313" key="2">
    <source>
        <dbReference type="Proteomes" id="UP000061660"/>
    </source>
</evidence>
<dbReference type="PATRIC" id="fig|162209.4.peg.5358"/>
<dbReference type="RefSeq" id="WP_062410708.1">
    <property type="nucleotide sequence ID" value="NZ_CP013652.1"/>
</dbReference>
<reference evidence="1 2" key="2">
    <citation type="journal article" date="2016" name="Genome Announc.">
        <title>Complete Genome Sequences of Two Interactive Moderate Thermophiles, Paenibacillus napthalenovorans 32O-Y and Paenibacillus sp. 32O-W.</title>
        <authorList>
            <person name="Butler R.R.III."/>
            <person name="Wang J."/>
            <person name="Stark B.C."/>
            <person name="Pombert J.F."/>
        </authorList>
    </citation>
    <scope>NUCLEOTIDE SEQUENCE [LARGE SCALE GENOMIC DNA]</scope>
    <source>
        <strain evidence="1 2">32O-Y</strain>
    </source>
</reference>
<organism evidence="1 2">
    <name type="scientific">Paenibacillus naphthalenovorans</name>
    <dbReference type="NCBI Taxonomy" id="162209"/>
    <lineage>
        <taxon>Bacteria</taxon>
        <taxon>Bacillati</taxon>
        <taxon>Bacillota</taxon>
        <taxon>Bacilli</taxon>
        <taxon>Bacillales</taxon>
        <taxon>Paenibacillaceae</taxon>
        <taxon>Paenibacillus</taxon>
    </lineage>
</organism>
<evidence type="ECO:0000313" key="1">
    <source>
        <dbReference type="EMBL" id="ALS25333.1"/>
    </source>
</evidence>
<evidence type="ECO:0008006" key="3">
    <source>
        <dbReference type="Google" id="ProtNLM"/>
    </source>
</evidence>
<reference evidence="2" key="1">
    <citation type="submission" date="2015-12" db="EMBL/GenBank/DDBJ databases">
        <title>Complete genome sequences of two moderately thermophilic Paenibacillus species.</title>
        <authorList>
            <person name="Butler R.III."/>
            <person name="Wang J."/>
            <person name="Stark B.C."/>
            <person name="Pombert J.-F."/>
        </authorList>
    </citation>
    <scope>NUCLEOTIDE SEQUENCE [LARGE SCALE GENOMIC DNA]</scope>
    <source>
        <strain evidence="2">32O-Y</strain>
    </source>
</reference>
<keyword evidence="2" id="KW-1185">Reference proteome</keyword>
<proteinExistence type="predicted"/>